<dbReference type="EMBL" id="JBEDUW010000002">
    <property type="protein sequence ID" value="KAK9941793.1"/>
    <property type="molecule type" value="Genomic_DNA"/>
</dbReference>
<dbReference type="Pfam" id="PF00646">
    <property type="entry name" value="F-box"/>
    <property type="match status" value="1"/>
</dbReference>
<dbReference type="InterPro" id="IPR001810">
    <property type="entry name" value="F-box_dom"/>
</dbReference>
<dbReference type="SMART" id="SM00256">
    <property type="entry name" value="FBOX"/>
    <property type="match status" value="1"/>
</dbReference>
<organism evidence="2 3">
    <name type="scientific">Rubus argutus</name>
    <name type="common">Southern blackberry</name>
    <dbReference type="NCBI Taxonomy" id="59490"/>
    <lineage>
        <taxon>Eukaryota</taxon>
        <taxon>Viridiplantae</taxon>
        <taxon>Streptophyta</taxon>
        <taxon>Embryophyta</taxon>
        <taxon>Tracheophyta</taxon>
        <taxon>Spermatophyta</taxon>
        <taxon>Magnoliopsida</taxon>
        <taxon>eudicotyledons</taxon>
        <taxon>Gunneridae</taxon>
        <taxon>Pentapetalae</taxon>
        <taxon>rosids</taxon>
        <taxon>fabids</taxon>
        <taxon>Rosales</taxon>
        <taxon>Rosaceae</taxon>
        <taxon>Rosoideae</taxon>
        <taxon>Rosoideae incertae sedis</taxon>
        <taxon>Rubus</taxon>
    </lineage>
</organism>
<evidence type="ECO:0000313" key="2">
    <source>
        <dbReference type="EMBL" id="KAK9941793.1"/>
    </source>
</evidence>
<evidence type="ECO:0000259" key="1">
    <source>
        <dbReference type="PROSITE" id="PS50181"/>
    </source>
</evidence>
<dbReference type="Proteomes" id="UP001457282">
    <property type="component" value="Unassembled WGS sequence"/>
</dbReference>
<evidence type="ECO:0000313" key="3">
    <source>
        <dbReference type="Proteomes" id="UP001457282"/>
    </source>
</evidence>
<protein>
    <recommendedName>
        <fullName evidence="1">F-box domain-containing protein</fullName>
    </recommendedName>
</protein>
<feature type="domain" description="F-box" evidence="1">
    <location>
        <begin position="5"/>
        <end position="58"/>
    </location>
</feature>
<dbReference type="PANTHER" id="PTHR31639:SF93">
    <property type="entry name" value="F-BOX_FBD_LRR PROTEIN"/>
    <property type="match status" value="1"/>
</dbReference>
<keyword evidence="3" id="KW-1185">Reference proteome</keyword>
<dbReference type="PANTHER" id="PTHR31639">
    <property type="entry name" value="F-BOX PROTEIN-LIKE"/>
    <property type="match status" value="1"/>
</dbReference>
<dbReference type="PROSITE" id="PS50181">
    <property type="entry name" value="FBOX"/>
    <property type="match status" value="1"/>
</dbReference>
<dbReference type="SUPFAM" id="SSF81383">
    <property type="entry name" value="F-box domain"/>
    <property type="match status" value="1"/>
</dbReference>
<reference evidence="2 3" key="1">
    <citation type="journal article" date="2023" name="G3 (Bethesda)">
        <title>A chromosome-length genome assembly and annotation of blackberry (Rubus argutus, cv. 'Hillquist').</title>
        <authorList>
            <person name="Bruna T."/>
            <person name="Aryal R."/>
            <person name="Dudchenko O."/>
            <person name="Sargent D.J."/>
            <person name="Mead D."/>
            <person name="Buti M."/>
            <person name="Cavallini A."/>
            <person name="Hytonen T."/>
            <person name="Andres J."/>
            <person name="Pham M."/>
            <person name="Weisz D."/>
            <person name="Mascagni F."/>
            <person name="Usai G."/>
            <person name="Natali L."/>
            <person name="Bassil N."/>
            <person name="Fernandez G.E."/>
            <person name="Lomsadze A."/>
            <person name="Armour M."/>
            <person name="Olukolu B."/>
            <person name="Poorten T."/>
            <person name="Britton C."/>
            <person name="Davik J."/>
            <person name="Ashrafi H."/>
            <person name="Aiden E.L."/>
            <person name="Borodovsky M."/>
            <person name="Worthington M."/>
        </authorList>
    </citation>
    <scope>NUCLEOTIDE SEQUENCE [LARGE SCALE GENOMIC DNA]</scope>
    <source>
        <strain evidence="2">PI 553951</strain>
    </source>
</reference>
<dbReference type="InterPro" id="IPR036047">
    <property type="entry name" value="F-box-like_dom_sf"/>
</dbReference>
<accession>A0AAW1XZ76</accession>
<comment type="caution">
    <text evidence="2">The sequence shown here is derived from an EMBL/GenBank/DDBJ whole genome shotgun (WGS) entry which is preliminary data.</text>
</comment>
<dbReference type="AlphaFoldDB" id="A0AAW1XZ76"/>
<sequence>MELELDRISSLPNDVTEKILSCLPLREAVRTSVLSSKWRYKSAMLQDLEFNEYVWRSQNREFCDDDDDDQIQRSFANMVDHVLLLHIGPIRKFQLFL</sequence>
<dbReference type="Gene3D" id="1.20.1280.50">
    <property type="match status" value="1"/>
</dbReference>
<proteinExistence type="predicted"/>
<gene>
    <name evidence="2" type="ORF">M0R45_007487</name>
</gene>
<name>A0AAW1XZ76_RUBAR</name>